<evidence type="ECO:0000256" key="1">
    <source>
        <dbReference type="SAM" id="SignalP"/>
    </source>
</evidence>
<reference evidence="3" key="1">
    <citation type="journal article" date="2011" name="Nat. Biotechnol.">
        <title>The genomic sequence of the Chinese hamster ovary (CHO)-K1 cell line.</title>
        <authorList>
            <person name="Xu X."/>
            <person name="Nagarajan H."/>
            <person name="Lewis N.E."/>
            <person name="Pan S."/>
            <person name="Cai Z."/>
            <person name="Liu X."/>
            <person name="Chen W."/>
            <person name="Xie M."/>
            <person name="Wang W."/>
            <person name="Hammond S."/>
            <person name="Andersen M.R."/>
            <person name="Neff N."/>
            <person name="Passarelli B."/>
            <person name="Koh W."/>
            <person name="Fan H.C."/>
            <person name="Wang J."/>
            <person name="Gui Y."/>
            <person name="Lee K.H."/>
            <person name="Betenbaugh M.J."/>
            <person name="Quake S.R."/>
            <person name="Famili I."/>
            <person name="Palsson B.O."/>
            <person name="Wang J."/>
        </authorList>
    </citation>
    <scope>NUCLEOTIDE SEQUENCE [LARGE SCALE GENOMIC DNA]</scope>
    <source>
        <strain evidence="3">CHO K1 cell line</strain>
    </source>
</reference>
<accession>G3HN68</accession>
<keyword evidence="1" id="KW-0732">Signal</keyword>
<feature type="chain" id="PRO_5003444654" evidence="1">
    <location>
        <begin position="22"/>
        <end position="62"/>
    </location>
</feature>
<feature type="signal peptide" evidence="1">
    <location>
        <begin position="1"/>
        <end position="21"/>
    </location>
</feature>
<dbReference type="Proteomes" id="UP000001075">
    <property type="component" value="Unassembled WGS sequence"/>
</dbReference>
<sequence length="62" mass="6727">MASNSLSLCLTSSVLRLQAWATTPNFLNCPAVFHVQFQSVLHTAVTNDLATPLALKLLKICL</sequence>
<gene>
    <name evidence="2" type="ORF">I79_012201</name>
</gene>
<dbReference type="EMBL" id="JH000537">
    <property type="protein sequence ID" value="EGV92568.1"/>
    <property type="molecule type" value="Genomic_DNA"/>
</dbReference>
<evidence type="ECO:0000313" key="3">
    <source>
        <dbReference type="Proteomes" id="UP000001075"/>
    </source>
</evidence>
<dbReference type="AlphaFoldDB" id="G3HN68"/>
<protein>
    <submittedName>
        <fullName evidence="2">Uncharacterized protein</fullName>
    </submittedName>
</protein>
<proteinExistence type="predicted"/>
<organism evidence="2 3">
    <name type="scientific">Cricetulus griseus</name>
    <name type="common">Chinese hamster</name>
    <name type="synonym">Cricetulus barabensis griseus</name>
    <dbReference type="NCBI Taxonomy" id="10029"/>
    <lineage>
        <taxon>Eukaryota</taxon>
        <taxon>Metazoa</taxon>
        <taxon>Chordata</taxon>
        <taxon>Craniata</taxon>
        <taxon>Vertebrata</taxon>
        <taxon>Euteleostomi</taxon>
        <taxon>Mammalia</taxon>
        <taxon>Eutheria</taxon>
        <taxon>Euarchontoglires</taxon>
        <taxon>Glires</taxon>
        <taxon>Rodentia</taxon>
        <taxon>Myomorpha</taxon>
        <taxon>Muroidea</taxon>
        <taxon>Cricetidae</taxon>
        <taxon>Cricetinae</taxon>
        <taxon>Cricetulus</taxon>
    </lineage>
</organism>
<name>G3HN68_CRIGR</name>
<evidence type="ECO:0000313" key="2">
    <source>
        <dbReference type="EMBL" id="EGV92568.1"/>
    </source>
</evidence>
<dbReference type="InParanoid" id="G3HN68"/>